<dbReference type="Proteomes" id="UP001596407">
    <property type="component" value="Unassembled WGS sequence"/>
</dbReference>
<accession>A0ABD5WPA9</accession>
<dbReference type="InterPro" id="IPR012675">
    <property type="entry name" value="Beta-grasp_dom_sf"/>
</dbReference>
<dbReference type="Pfam" id="PF00111">
    <property type="entry name" value="Fer2"/>
    <property type="match status" value="1"/>
</dbReference>
<organism evidence="2 3">
    <name type="scientific">Halorussus caseinilyticus</name>
    <dbReference type="NCBI Taxonomy" id="3034025"/>
    <lineage>
        <taxon>Archaea</taxon>
        <taxon>Methanobacteriati</taxon>
        <taxon>Methanobacteriota</taxon>
        <taxon>Stenosarchaea group</taxon>
        <taxon>Halobacteria</taxon>
        <taxon>Halobacteriales</taxon>
        <taxon>Haladaptataceae</taxon>
        <taxon>Halorussus</taxon>
    </lineage>
</organism>
<evidence type="ECO:0000259" key="1">
    <source>
        <dbReference type="PROSITE" id="PS51085"/>
    </source>
</evidence>
<sequence length="120" mass="13272">MPTIHFRGNEIECEDGEVLRDALLDADLSPHNGASEYLNCRGHATCGTCAVEVRGGVSGMADDERRRLSLPPHDEDSGLRLACQTRVRGDVEVVKHPGFWGQKVERGERDERMESVAPDE</sequence>
<feature type="domain" description="2Fe-2S ferredoxin-type" evidence="1">
    <location>
        <begin position="2"/>
        <end position="99"/>
    </location>
</feature>
<dbReference type="Gene3D" id="3.10.20.30">
    <property type="match status" value="1"/>
</dbReference>
<dbReference type="CDD" id="cd00207">
    <property type="entry name" value="fer2"/>
    <property type="match status" value="1"/>
</dbReference>
<proteinExistence type="predicted"/>
<dbReference type="PROSITE" id="PS51085">
    <property type="entry name" value="2FE2S_FER_2"/>
    <property type="match status" value="1"/>
</dbReference>
<dbReference type="InterPro" id="IPR036010">
    <property type="entry name" value="2Fe-2S_ferredoxin-like_sf"/>
</dbReference>
<evidence type="ECO:0000313" key="3">
    <source>
        <dbReference type="Proteomes" id="UP001596407"/>
    </source>
</evidence>
<comment type="caution">
    <text evidence="2">The sequence shown here is derived from an EMBL/GenBank/DDBJ whole genome shotgun (WGS) entry which is preliminary data.</text>
</comment>
<protein>
    <submittedName>
        <fullName evidence="2">2Fe-2S iron-sulfur cluster-binding protein</fullName>
    </submittedName>
</protein>
<reference evidence="2 3" key="1">
    <citation type="journal article" date="2019" name="Int. J. Syst. Evol. Microbiol.">
        <title>The Global Catalogue of Microorganisms (GCM) 10K type strain sequencing project: providing services to taxonomists for standard genome sequencing and annotation.</title>
        <authorList>
            <consortium name="The Broad Institute Genomics Platform"/>
            <consortium name="The Broad Institute Genome Sequencing Center for Infectious Disease"/>
            <person name="Wu L."/>
            <person name="Ma J."/>
        </authorList>
    </citation>
    <scope>NUCLEOTIDE SEQUENCE [LARGE SCALE GENOMIC DNA]</scope>
    <source>
        <strain evidence="2 3">DT72</strain>
    </source>
</reference>
<evidence type="ECO:0000313" key="2">
    <source>
        <dbReference type="EMBL" id="MFC7079678.1"/>
    </source>
</evidence>
<name>A0ABD5WPA9_9EURY</name>
<dbReference type="GeneID" id="79303803"/>
<dbReference type="AlphaFoldDB" id="A0ABD5WPA9"/>
<keyword evidence="3" id="KW-1185">Reference proteome</keyword>
<dbReference type="EMBL" id="JBHSZH010000005">
    <property type="protein sequence ID" value="MFC7079678.1"/>
    <property type="molecule type" value="Genomic_DNA"/>
</dbReference>
<gene>
    <name evidence="2" type="ORF">ACFQJ6_05510</name>
</gene>
<dbReference type="InterPro" id="IPR001041">
    <property type="entry name" value="2Fe-2S_ferredoxin-type"/>
</dbReference>
<dbReference type="SUPFAM" id="SSF54292">
    <property type="entry name" value="2Fe-2S ferredoxin-like"/>
    <property type="match status" value="1"/>
</dbReference>
<dbReference type="RefSeq" id="WP_276279240.1">
    <property type="nucleotide sequence ID" value="NZ_CP119809.1"/>
</dbReference>